<dbReference type="EMBL" id="MEWX01000008">
    <property type="protein sequence ID" value="OGC80999.1"/>
    <property type="molecule type" value="Genomic_DNA"/>
</dbReference>
<gene>
    <name evidence="3" type="ORF">A2943_00275</name>
</gene>
<feature type="signal peptide" evidence="2">
    <location>
        <begin position="1"/>
        <end position="22"/>
    </location>
</feature>
<protein>
    <submittedName>
        <fullName evidence="3">Uncharacterized protein</fullName>
    </submittedName>
</protein>
<evidence type="ECO:0000313" key="4">
    <source>
        <dbReference type="Proteomes" id="UP000176185"/>
    </source>
</evidence>
<feature type="region of interest" description="Disordered" evidence="1">
    <location>
        <begin position="109"/>
        <end position="129"/>
    </location>
</feature>
<dbReference type="STRING" id="1797243.A2943_00275"/>
<evidence type="ECO:0000313" key="3">
    <source>
        <dbReference type="EMBL" id="OGC80999.1"/>
    </source>
</evidence>
<keyword evidence="2" id="KW-0732">Signal</keyword>
<name>A0A1F4XH68_9BACT</name>
<dbReference type="AlphaFoldDB" id="A0A1F4XH68"/>
<evidence type="ECO:0000256" key="2">
    <source>
        <dbReference type="SAM" id="SignalP"/>
    </source>
</evidence>
<organism evidence="3 4">
    <name type="scientific">Candidatus Adlerbacteria bacterium RIFCSPLOWO2_01_FULL_51_16</name>
    <dbReference type="NCBI Taxonomy" id="1797243"/>
    <lineage>
        <taxon>Bacteria</taxon>
        <taxon>Candidatus Adleribacteriota</taxon>
    </lineage>
</organism>
<feature type="compositionally biased region" description="Basic residues" evidence="1">
    <location>
        <begin position="109"/>
        <end position="124"/>
    </location>
</feature>
<accession>A0A1F4XH68</accession>
<feature type="chain" id="PRO_5009515330" evidence="2">
    <location>
        <begin position="23"/>
        <end position="192"/>
    </location>
</feature>
<comment type="caution">
    <text evidence="3">The sequence shown here is derived from an EMBL/GenBank/DDBJ whole genome shotgun (WGS) entry which is preliminary data.</text>
</comment>
<proteinExistence type="predicted"/>
<reference evidence="3 4" key="1">
    <citation type="journal article" date="2016" name="Nat. Commun.">
        <title>Thousands of microbial genomes shed light on interconnected biogeochemical processes in an aquifer system.</title>
        <authorList>
            <person name="Anantharaman K."/>
            <person name="Brown C.T."/>
            <person name="Hug L.A."/>
            <person name="Sharon I."/>
            <person name="Castelle C.J."/>
            <person name="Probst A.J."/>
            <person name="Thomas B.C."/>
            <person name="Singh A."/>
            <person name="Wilkins M.J."/>
            <person name="Karaoz U."/>
            <person name="Brodie E.L."/>
            <person name="Williams K.H."/>
            <person name="Hubbard S.S."/>
            <person name="Banfield J.F."/>
        </authorList>
    </citation>
    <scope>NUCLEOTIDE SEQUENCE [LARGE SCALE GENOMIC DNA]</scope>
</reference>
<sequence>MKKLALLTAFAAAVAFCTPAFAVAQSDIGKQRAAEIADVCKNKGMEYIPHDEADIKRLGTMAGREFEQAKKFSCIASAKTQQLPGNAKRASFDARPLAKAVSGIIRDVRRHGPNNRRPISRPRHGQQEDTFENVAAGSLSVTTKDRTFNLRNIGGRTDSCRPPLKLVRSDRCTKLPGGGIRCKFDCMPPRVQ</sequence>
<evidence type="ECO:0000256" key="1">
    <source>
        <dbReference type="SAM" id="MobiDB-lite"/>
    </source>
</evidence>
<dbReference type="Proteomes" id="UP000176185">
    <property type="component" value="Unassembled WGS sequence"/>
</dbReference>